<reference evidence="1" key="1">
    <citation type="journal article" date="2020" name="mSystems">
        <title>Genome- and Community-Level Interaction Insights into Carbon Utilization and Element Cycling Functions of Hydrothermarchaeota in Hydrothermal Sediment.</title>
        <authorList>
            <person name="Zhou Z."/>
            <person name="Liu Y."/>
            <person name="Xu W."/>
            <person name="Pan J."/>
            <person name="Luo Z.H."/>
            <person name="Li M."/>
        </authorList>
    </citation>
    <scope>NUCLEOTIDE SEQUENCE [LARGE SCALE GENOMIC DNA]</scope>
    <source>
        <strain evidence="1">SpSt-579</strain>
    </source>
</reference>
<dbReference type="InterPro" id="IPR005358">
    <property type="entry name" value="Puta_zinc/iron-chelating_dom"/>
</dbReference>
<comment type="caution">
    <text evidence="1">The sequence shown here is derived from an EMBL/GenBank/DDBJ whole genome shotgun (WGS) entry which is preliminary data.</text>
</comment>
<gene>
    <name evidence="1" type="ORF">ENT43_03650</name>
</gene>
<protein>
    <recommendedName>
        <fullName evidence="2">YkgJ family cysteine cluster protein</fullName>
    </recommendedName>
</protein>
<organism evidence="1">
    <name type="scientific">candidate division CPR3 bacterium</name>
    <dbReference type="NCBI Taxonomy" id="2268181"/>
    <lineage>
        <taxon>Bacteria</taxon>
        <taxon>Bacteria division CPR3</taxon>
    </lineage>
</organism>
<proteinExistence type="predicted"/>
<dbReference type="EMBL" id="DSYQ01000019">
    <property type="protein sequence ID" value="HGT71326.1"/>
    <property type="molecule type" value="Genomic_DNA"/>
</dbReference>
<evidence type="ECO:0000313" key="1">
    <source>
        <dbReference type="EMBL" id="HGT71326.1"/>
    </source>
</evidence>
<dbReference type="Pfam" id="PF03692">
    <property type="entry name" value="CxxCxxCC"/>
    <property type="match status" value="1"/>
</dbReference>
<name>A0A7C4M5Z5_UNCC3</name>
<dbReference type="AlphaFoldDB" id="A0A7C4M5Z5"/>
<evidence type="ECO:0008006" key="2">
    <source>
        <dbReference type="Google" id="ProtNLM"/>
    </source>
</evidence>
<accession>A0A7C4M5Z5</accession>
<sequence>MSNTNSLNKNKDVKLVRVWRVNLKDGQEVRVATIEQGPRKPSMCEGCPAPCCQGIFRPVLTAEEFFSKKFPTKFIDAPDWLKKQVPRAEKLAVLAFTENSYCNYFDPQTQKCKIFPNCPKACLAYDCREDPRPEIKKFAKMREKEFKKFKKQ</sequence>